<keyword evidence="2" id="KW-0012">Acyltransferase</keyword>
<feature type="compositionally biased region" description="Low complexity" evidence="1">
    <location>
        <begin position="210"/>
        <end position="223"/>
    </location>
</feature>
<feature type="compositionally biased region" description="Basic residues" evidence="1">
    <location>
        <begin position="9"/>
        <end position="28"/>
    </location>
</feature>
<dbReference type="EC" id="2.3.3.1" evidence="2"/>
<feature type="compositionally biased region" description="Pro residues" evidence="1">
    <location>
        <begin position="318"/>
        <end position="327"/>
    </location>
</feature>
<accession>A0A6J4RE21</accession>
<gene>
    <name evidence="2" type="ORF">AVDCRST_MAG05-492</name>
</gene>
<feature type="compositionally biased region" description="Basic and acidic residues" evidence="1">
    <location>
        <begin position="157"/>
        <end position="169"/>
    </location>
</feature>
<evidence type="ECO:0000313" key="2">
    <source>
        <dbReference type="EMBL" id="CAA9470228.1"/>
    </source>
</evidence>
<feature type="region of interest" description="Disordered" evidence="1">
    <location>
        <begin position="9"/>
        <end position="376"/>
    </location>
</feature>
<feature type="compositionally biased region" description="Basic and acidic residues" evidence="1">
    <location>
        <begin position="84"/>
        <end position="100"/>
    </location>
</feature>
<feature type="compositionally biased region" description="Gly residues" evidence="1">
    <location>
        <begin position="31"/>
        <end position="43"/>
    </location>
</feature>
<feature type="compositionally biased region" description="Basic and acidic residues" evidence="1">
    <location>
        <begin position="225"/>
        <end position="244"/>
    </location>
</feature>
<reference evidence="2" key="1">
    <citation type="submission" date="2020-02" db="EMBL/GenBank/DDBJ databases">
        <authorList>
            <person name="Meier V. D."/>
        </authorList>
    </citation>
    <scope>NUCLEOTIDE SEQUENCE</scope>
    <source>
        <strain evidence="2">AVDCRST_MAG05</strain>
    </source>
</reference>
<organism evidence="2">
    <name type="scientific">uncultured Rubrobacteraceae bacterium</name>
    <dbReference type="NCBI Taxonomy" id="349277"/>
    <lineage>
        <taxon>Bacteria</taxon>
        <taxon>Bacillati</taxon>
        <taxon>Actinomycetota</taxon>
        <taxon>Rubrobacteria</taxon>
        <taxon>Rubrobacterales</taxon>
        <taxon>Rubrobacteraceae</taxon>
        <taxon>environmental samples</taxon>
    </lineage>
</organism>
<feature type="compositionally biased region" description="Basic residues" evidence="1">
    <location>
        <begin position="328"/>
        <end position="337"/>
    </location>
</feature>
<feature type="compositionally biased region" description="Basic residues" evidence="1">
    <location>
        <begin position="260"/>
        <end position="281"/>
    </location>
</feature>
<evidence type="ECO:0000256" key="1">
    <source>
        <dbReference type="SAM" id="MobiDB-lite"/>
    </source>
</evidence>
<protein>
    <submittedName>
        <fullName evidence="2">Citrate synthase (Si)</fullName>
        <ecNumber evidence="2">2.3.3.1</ecNumber>
    </submittedName>
</protein>
<feature type="compositionally biased region" description="Basic residues" evidence="1">
    <location>
        <begin position="189"/>
        <end position="209"/>
    </location>
</feature>
<dbReference type="AlphaFoldDB" id="A0A6J4RE21"/>
<feature type="non-terminal residue" evidence="2">
    <location>
        <position position="1"/>
    </location>
</feature>
<dbReference type="EMBL" id="CADCVM010000059">
    <property type="protein sequence ID" value="CAA9470228.1"/>
    <property type="molecule type" value="Genomic_DNA"/>
</dbReference>
<name>A0A6J4RE21_9ACTN</name>
<keyword evidence="2" id="KW-0808">Transferase</keyword>
<sequence length="376" mass="41358">GRYWRHFRCGVGWRRRGAHPHQRRGRRGRGPDPGGSPGGGAGGPRDLRGGRLPPPQRQVARRGGARGVQGGARRAAGSAGGHVKPPEGGRRARGCGDGRAADGGGLPEPRRFRRCGARPRSQVPRDLGRLPPAAERRRARPARPGAGTRRQLSVHALGREAGRGVREGAGDLPQYRLRPRHERLDLRGARHRRHPLRPHLGRRRGRRRPQGAAARRGAGASARRGVRDRVGRERRARPAREARARGAAHGVRAQDLPRPRPPRRRAGSGRRTPLRHRRGRGPLRPCPRGGENGAPPPRRAQAWPQPPDQRRVLHGPSPARPRPPRGPLHPHLRRRPGRRLDRPLPRAANRGPAHTPAVRVRRGRGPPLDAAHSTHI</sequence>
<proteinExistence type="predicted"/>
<dbReference type="GO" id="GO:0036440">
    <property type="term" value="F:citrate synthase activity"/>
    <property type="evidence" value="ECO:0007669"/>
    <property type="project" value="UniProtKB-EC"/>
</dbReference>
<feature type="non-terminal residue" evidence="2">
    <location>
        <position position="376"/>
    </location>
</feature>